<dbReference type="PROSITE" id="PS50932">
    <property type="entry name" value="HTH_LACI_2"/>
    <property type="match status" value="1"/>
</dbReference>
<protein>
    <submittedName>
        <fullName evidence="7">LacI family transcriptional regulator</fullName>
    </submittedName>
</protein>
<proteinExistence type="predicted"/>
<gene>
    <name evidence="7" type="ORF">FPL22_08585</name>
</gene>
<name>A0A556QRR3_9BACT</name>
<dbReference type="InterPro" id="IPR028082">
    <property type="entry name" value="Peripla_BP_I"/>
</dbReference>
<dbReference type="SUPFAM" id="SSF53822">
    <property type="entry name" value="Periplasmic binding protein-like I"/>
    <property type="match status" value="1"/>
</dbReference>
<accession>A0A556QRR3</accession>
<evidence type="ECO:0000259" key="6">
    <source>
        <dbReference type="PROSITE" id="PS50932"/>
    </source>
</evidence>
<dbReference type="Gene3D" id="1.10.260.40">
    <property type="entry name" value="lambda repressor-like DNA-binding domains"/>
    <property type="match status" value="1"/>
</dbReference>
<reference evidence="7 8" key="1">
    <citation type="submission" date="2019-07" db="EMBL/GenBank/DDBJ databases">
        <title>Description of 53C-WASEF.</title>
        <authorList>
            <person name="Pitt A."/>
            <person name="Hahn M.W."/>
        </authorList>
    </citation>
    <scope>NUCLEOTIDE SEQUENCE [LARGE SCALE GENOMIC DNA]</scope>
    <source>
        <strain evidence="7 8">53C-WASEF</strain>
    </source>
</reference>
<feature type="compositionally biased region" description="Basic residues" evidence="5">
    <location>
        <begin position="348"/>
        <end position="357"/>
    </location>
</feature>
<evidence type="ECO:0000313" key="8">
    <source>
        <dbReference type="Proteomes" id="UP000315648"/>
    </source>
</evidence>
<evidence type="ECO:0000256" key="1">
    <source>
        <dbReference type="ARBA" id="ARBA00022491"/>
    </source>
</evidence>
<dbReference type="InterPro" id="IPR010982">
    <property type="entry name" value="Lambda_DNA-bd_dom_sf"/>
</dbReference>
<dbReference type="SMART" id="SM00354">
    <property type="entry name" value="HTH_LACI"/>
    <property type="match status" value="1"/>
</dbReference>
<keyword evidence="3" id="KW-0238">DNA-binding</keyword>
<evidence type="ECO:0000256" key="5">
    <source>
        <dbReference type="SAM" id="MobiDB-lite"/>
    </source>
</evidence>
<evidence type="ECO:0000256" key="4">
    <source>
        <dbReference type="ARBA" id="ARBA00023163"/>
    </source>
</evidence>
<feature type="region of interest" description="Disordered" evidence="5">
    <location>
        <begin position="337"/>
        <end position="357"/>
    </location>
</feature>
<keyword evidence="2" id="KW-0805">Transcription regulation</keyword>
<dbReference type="Pfam" id="PF00356">
    <property type="entry name" value="LacI"/>
    <property type="match status" value="1"/>
</dbReference>
<dbReference type="EMBL" id="VMBG01000001">
    <property type="protein sequence ID" value="TSJ79330.1"/>
    <property type="molecule type" value="Genomic_DNA"/>
</dbReference>
<organism evidence="7 8">
    <name type="scientific">Rariglobus hedericola</name>
    <dbReference type="NCBI Taxonomy" id="2597822"/>
    <lineage>
        <taxon>Bacteria</taxon>
        <taxon>Pseudomonadati</taxon>
        <taxon>Verrucomicrobiota</taxon>
        <taxon>Opitutia</taxon>
        <taxon>Opitutales</taxon>
        <taxon>Opitutaceae</taxon>
        <taxon>Rariglobus</taxon>
    </lineage>
</organism>
<dbReference type="CDD" id="cd01392">
    <property type="entry name" value="HTH_LacI"/>
    <property type="match status" value="1"/>
</dbReference>
<dbReference type="Gene3D" id="3.40.50.2300">
    <property type="match status" value="2"/>
</dbReference>
<dbReference type="SUPFAM" id="SSF47413">
    <property type="entry name" value="lambda repressor-like DNA-binding domains"/>
    <property type="match status" value="1"/>
</dbReference>
<keyword evidence="1" id="KW-0678">Repressor</keyword>
<dbReference type="InterPro" id="IPR000843">
    <property type="entry name" value="HTH_LacI"/>
</dbReference>
<dbReference type="InterPro" id="IPR046335">
    <property type="entry name" value="LacI/GalR-like_sensor"/>
</dbReference>
<sequence length="357" mass="40249">MPRRITIRDIAARAGVHFSTVSLALRNSPKLRPEVCKRIRMVADELGYVPDPAMAALTAYRNSTRPVNYQATLAWVNNWPVQSELRRIKTFDLYFQGALERASQLGYRIDELWLHGPAMTAHAAHAILKARNITGLLLAPQPFAHTPLGLDLSGFSPLAFGYSLQPSNLHVVTNHQYQSASLMMRSLAELGYRRIGLFLRSDWDEKVNGSYLSGLLFMQHHLPLADRVPPLLTKEGLEEEFVTWFKRHKPDVVVAVDRAVRPWIEKTLKLRIPHDVGLANLNVDPKDPWLAGIYQNDRLIGATAVDFLAGMLQRNERGVPATPIRTLVEGEWKLGPSVRDATADRPAKPQRRKRRAS</sequence>
<dbReference type="Proteomes" id="UP000315648">
    <property type="component" value="Unassembled WGS sequence"/>
</dbReference>
<dbReference type="AlphaFoldDB" id="A0A556QRR3"/>
<dbReference type="Pfam" id="PF13377">
    <property type="entry name" value="Peripla_BP_3"/>
    <property type="match status" value="1"/>
</dbReference>
<evidence type="ECO:0000256" key="2">
    <source>
        <dbReference type="ARBA" id="ARBA00023015"/>
    </source>
</evidence>
<feature type="domain" description="HTH lacI-type" evidence="6">
    <location>
        <begin position="5"/>
        <end position="59"/>
    </location>
</feature>
<dbReference type="RefSeq" id="WP_144229772.1">
    <property type="nucleotide sequence ID" value="NZ_CBCRVV010000007.1"/>
</dbReference>
<dbReference type="GO" id="GO:0000976">
    <property type="term" value="F:transcription cis-regulatory region binding"/>
    <property type="evidence" value="ECO:0007669"/>
    <property type="project" value="TreeGrafter"/>
</dbReference>
<dbReference type="PANTHER" id="PTHR30146:SF148">
    <property type="entry name" value="HTH-TYPE TRANSCRIPTIONAL REPRESSOR PURR-RELATED"/>
    <property type="match status" value="1"/>
</dbReference>
<evidence type="ECO:0000256" key="3">
    <source>
        <dbReference type="ARBA" id="ARBA00023125"/>
    </source>
</evidence>
<keyword evidence="8" id="KW-1185">Reference proteome</keyword>
<keyword evidence="4" id="KW-0804">Transcription</keyword>
<evidence type="ECO:0000313" key="7">
    <source>
        <dbReference type="EMBL" id="TSJ79330.1"/>
    </source>
</evidence>
<comment type="caution">
    <text evidence="7">The sequence shown here is derived from an EMBL/GenBank/DDBJ whole genome shotgun (WGS) entry which is preliminary data.</text>
</comment>
<dbReference type="OrthoDB" id="184082at2"/>
<dbReference type="PANTHER" id="PTHR30146">
    <property type="entry name" value="LACI-RELATED TRANSCRIPTIONAL REPRESSOR"/>
    <property type="match status" value="1"/>
</dbReference>
<dbReference type="GO" id="GO:0003700">
    <property type="term" value="F:DNA-binding transcription factor activity"/>
    <property type="evidence" value="ECO:0007669"/>
    <property type="project" value="TreeGrafter"/>
</dbReference>